<evidence type="ECO:0000256" key="2">
    <source>
        <dbReference type="ARBA" id="ARBA00022692"/>
    </source>
</evidence>
<dbReference type="InterPro" id="IPR005178">
    <property type="entry name" value="Ostalpha/TMEM184C"/>
</dbReference>
<reference evidence="8" key="1">
    <citation type="journal article" date="2023" name="Commun. Biol.">
        <title>Genome analysis of Parmales, the sister group of diatoms, reveals the evolutionary specialization of diatoms from phago-mixotrophs to photoautotrophs.</title>
        <authorList>
            <person name="Ban H."/>
            <person name="Sato S."/>
            <person name="Yoshikawa S."/>
            <person name="Yamada K."/>
            <person name="Nakamura Y."/>
            <person name="Ichinomiya M."/>
            <person name="Sato N."/>
            <person name="Blanc-Mathieu R."/>
            <person name="Endo H."/>
            <person name="Kuwata A."/>
            <person name="Ogata H."/>
        </authorList>
    </citation>
    <scope>NUCLEOTIDE SEQUENCE [LARGE SCALE GENOMIC DNA]</scope>
    <source>
        <strain evidence="8">NIES 3699</strain>
    </source>
</reference>
<evidence type="ECO:0000256" key="3">
    <source>
        <dbReference type="ARBA" id="ARBA00022989"/>
    </source>
</evidence>
<feature type="transmembrane region" description="Helical" evidence="6">
    <location>
        <begin position="283"/>
        <end position="302"/>
    </location>
</feature>
<feature type="compositionally biased region" description="Low complexity" evidence="5">
    <location>
        <begin position="7"/>
        <end position="18"/>
    </location>
</feature>
<protein>
    <submittedName>
        <fullName evidence="7">Uncharacterized protein</fullName>
    </submittedName>
</protein>
<dbReference type="AlphaFoldDB" id="A0A9W7FCB1"/>
<feature type="compositionally biased region" description="Basic residues" evidence="5">
    <location>
        <begin position="603"/>
        <end position="624"/>
    </location>
</feature>
<evidence type="ECO:0000256" key="6">
    <source>
        <dbReference type="SAM" id="Phobius"/>
    </source>
</evidence>
<organism evidence="7 8">
    <name type="scientific">Triparma verrucosa</name>
    <dbReference type="NCBI Taxonomy" id="1606542"/>
    <lineage>
        <taxon>Eukaryota</taxon>
        <taxon>Sar</taxon>
        <taxon>Stramenopiles</taxon>
        <taxon>Ochrophyta</taxon>
        <taxon>Bolidophyceae</taxon>
        <taxon>Parmales</taxon>
        <taxon>Triparmaceae</taxon>
        <taxon>Triparma</taxon>
    </lineage>
</organism>
<feature type="region of interest" description="Disordered" evidence="5">
    <location>
        <begin position="1"/>
        <end position="43"/>
    </location>
</feature>
<sequence>MSVNPFSAASSSAPSYSAIGNYNSSDSDDDEAHRSTQKKHNKGLYAKPSISAMNLKINSTSRRLSCATFLLALAYLVMFVSTISLHYTLTNSQADEHNDVSHLNNQINDISTLLSKTIREISRFNRTVTNGELVDEVKSLKEKIDAQNVMVQDELDAAKSEVAKELASTKSDIASTISVAQSEIKSEVTSVRTKVDEYKSATQDQFNLENNFMLYQLAGTFTLIGGLISLWHVTSHLRNFHNPVVQRKILAILWMAPIYSTSSWFSLVFPSLEAYLSILKDCYEAYVVYVFLSFLISVMGGGDREIVVDKLERVASHLTQPWGYGCCFRNAGRSERAKADAVLMQCQVYALQFVLFKPLLAVANFCLNHLKLWGDFKGVQMDYKNPQLYLLVLTNLSVSVAFFGLVKFYHAVQDDLSWCRPWPKFMCIKGVVFMTFWQGLAIGLLAKTSEGDAGDGSAEGWGKQAQSFLICIEMLIASIAHFYVFPHYEWEPGYIRQQSSKTKFGDSLALRDFFGDLKIIMGGSTASKKDNSSTPSLDSPSPDLETGRALARIRESLSLLEDDQKSQLEEYAKRRGMQKVDETTSGVKESVKEEEKEEIKEPPKHKKGAVRSKNFRPKNSRLHR</sequence>
<feature type="compositionally biased region" description="Basic and acidic residues" evidence="5">
    <location>
        <begin position="589"/>
        <end position="602"/>
    </location>
</feature>
<feature type="region of interest" description="Disordered" evidence="5">
    <location>
        <begin position="525"/>
        <end position="544"/>
    </location>
</feature>
<dbReference type="Pfam" id="PF03619">
    <property type="entry name" value="Solute_trans_a"/>
    <property type="match status" value="1"/>
</dbReference>
<proteinExistence type="predicted"/>
<feature type="transmembrane region" description="Helical" evidence="6">
    <location>
        <begin position="64"/>
        <end position="87"/>
    </location>
</feature>
<dbReference type="Proteomes" id="UP001165160">
    <property type="component" value="Unassembled WGS sequence"/>
</dbReference>
<feature type="compositionally biased region" description="Basic and acidic residues" evidence="5">
    <location>
        <begin position="570"/>
        <end position="582"/>
    </location>
</feature>
<keyword evidence="2 6" id="KW-0812">Transmembrane</keyword>
<evidence type="ECO:0000313" key="8">
    <source>
        <dbReference type="Proteomes" id="UP001165160"/>
    </source>
</evidence>
<feature type="transmembrane region" description="Helical" evidence="6">
    <location>
        <begin position="348"/>
        <end position="367"/>
    </location>
</feature>
<dbReference type="PANTHER" id="PTHR23423">
    <property type="entry name" value="ORGANIC SOLUTE TRANSPORTER-RELATED"/>
    <property type="match status" value="1"/>
</dbReference>
<dbReference type="GO" id="GO:0016020">
    <property type="term" value="C:membrane"/>
    <property type="evidence" value="ECO:0007669"/>
    <property type="project" value="UniProtKB-SubCell"/>
</dbReference>
<feature type="transmembrane region" description="Helical" evidence="6">
    <location>
        <begin position="212"/>
        <end position="231"/>
    </location>
</feature>
<keyword evidence="3 6" id="KW-1133">Transmembrane helix</keyword>
<feature type="transmembrane region" description="Helical" evidence="6">
    <location>
        <begin position="251"/>
        <end position="271"/>
    </location>
</feature>
<dbReference type="SMART" id="SM01417">
    <property type="entry name" value="Solute_trans_a"/>
    <property type="match status" value="1"/>
</dbReference>
<dbReference type="EMBL" id="BRXX01000402">
    <property type="protein sequence ID" value="GMI09577.1"/>
    <property type="molecule type" value="Genomic_DNA"/>
</dbReference>
<evidence type="ECO:0000313" key="7">
    <source>
        <dbReference type="EMBL" id="GMI09577.1"/>
    </source>
</evidence>
<keyword evidence="4 6" id="KW-0472">Membrane</keyword>
<evidence type="ECO:0000256" key="5">
    <source>
        <dbReference type="SAM" id="MobiDB-lite"/>
    </source>
</evidence>
<gene>
    <name evidence="7" type="ORF">TrVE_jg10417</name>
</gene>
<feature type="transmembrane region" description="Helical" evidence="6">
    <location>
        <begin position="427"/>
        <end position="446"/>
    </location>
</feature>
<feature type="region of interest" description="Disordered" evidence="5">
    <location>
        <begin position="570"/>
        <end position="624"/>
    </location>
</feature>
<feature type="transmembrane region" description="Helical" evidence="6">
    <location>
        <begin position="387"/>
        <end position="406"/>
    </location>
</feature>
<evidence type="ECO:0000256" key="4">
    <source>
        <dbReference type="ARBA" id="ARBA00023136"/>
    </source>
</evidence>
<comment type="caution">
    <text evidence="7">The sequence shown here is derived from an EMBL/GenBank/DDBJ whole genome shotgun (WGS) entry which is preliminary data.</text>
</comment>
<accession>A0A9W7FCB1</accession>
<feature type="transmembrane region" description="Helical" evidence="6">
    <location>
        <begin position="466"/>
        <end position="485"/>
    </location>
</feature>
<name>A0A9W7FCB1_9STRA</name>
<evidence type="ECO:0000256" key="1">
    <source>
        <dbReference type="ARBA" id="ARBA00004141"/>
    </source>
</evidence>
<feature type="compositionally biased region" description="Low complexity" evidence="5">
    <location>
        <begin position="532"/>
        <end position="544"/>
    </location>
</feature>
<comment type="subcellular location">
    <subcellularLocation>
        <location evidence="1">Membrane</location>
        <topology evidence="1">Multi-pass membrane protein</topology>
    </subcellularLocation>
</comment>
<keyword evidence="8" id="KW-1185">Reference proteome</keyword>